<evidence type="ECO:0000313" key="3">
    <source>
        <dbReference type="EMBL" id="EON65071.1"/>
    </source>
</evidence>
<dbReference type="InterPro" id="IPR012336">
    <property type="entry name" value="Thioredoxin-like_fold"/>
</dbReference>
<evidence type="ECO:0000259" key="2">
    <source>
        <dbReference type="Pfam" id="PF17172"/>
    </source>
</evidence>
<dbReference type="InterPro" id="IPR050931">
    <property type="entry name" value="Mito_Protein_Transport_Metaxin"/>
</dbReference>
<dbReference type="HOGENOM" id="CLU_044137_1_2_1"/>
<name>R7YTS9_CONA1</name>
<dbReference type="AlphaFoldDB" id="R7YTS9"/>
<dbReference type="OMA" id="RRIHDKY"/>
<feature type="domain" description="Thioredoxin-like fold" evidence="2">
    <location>
        <begin position="27"/>
        <end position="129"/>
    </location>
</feature>
<dbReference type="PANTHER" id="PTHR12289:SF41">
    <property type="entry name" value="FAILED AXON CONNECTIONS-RELATED"/>
    <property type="match status" value="1"/>
</dbReference>
<accession>R7YTS9</accession>
<dbReference type="InterPro" id="IPR026928">
    <property type="entry name" value="FAX/IsoI-like"/>
</dbReference>
<evidence type="ECO:0000313" key="4">
    <source>
        <dbReference type="Proteomes" id="UP000016924"/>
    </source>
</evidence>
<protein>
    <recommendedName>
        <fullName evidence="2">Thioredoxin-like fold domain-containing protein</fullName>
    </recommendedName>
</protein>
<evidence type="ECO:0000256" key="1">
    <source>
        <dbReference type="ARBA" id="ARBA00006475"/>
    </source>
</evidence>
<reference evidence="4" key="1">
    <citation type="submission" date="2012-06" db="EMBL/GenBank/DDBJ databases">
        <title>The genome sequence of Coniosporium apollinis CBS 100218.</title>
        <authorList>
            <consortium name="The Broad Institute Genome Sequencing Platform"/>
            <person name="Cuomo C."/>
            <person name="Gorbushina A."/>
            <person name="Noack S."/>
            <person name="Walker B."/>
            <person name="Young S.K."/>
            <person name="Zeng Q."/>
            <person name="Gargeya S."/>
            <person name="Fitzgerald M."/>
            <person name="Haas B."/>
            <person name="Abouelleil A."/>
            <person name="Alvarado L."/>
            <person name="Arachchi H.M."/>
            <person name="Berlin A.M."/>
            <person name="Chapman S.B."/>
            <person name="Goldberg J."/>
            <person name="Griggs A."/>
            <person name="Gujja S."/>
            <person name="Hansen M."/>
            <person name="Howarth C."/>
            <person name="Imamovic A."/>
            <person name="Larimer J."/>
            <person name="McCowan C."/>
            <person name="Montmayeur A."/>
            <person name="Murphy C."/>
            <person name="Neiman D."/>
            <person name="Pearson M."/>
            <person name="Priest M."/>
            <person name="Roberts A."/>
            <person name="Saif S."/>
            <person name="Shea T."/>
            <person name="Sisk P."/>
            <person name="Sykes S."/>
            <person name="Wortman J."/>
            <person name="Nusbaum C."/>
            <person name="Birren B."/>
        </authorList>
    </citation>
    <scope>NUCLEOTIDE SEQUENCE [LARGE SCALE GENOMIC DNA]</scope>
    <source>
        <strain evidence="4">CBS 100218</strain>
    </source>
</reference>
<dbReference type="GO" id="GO:0005737">
    <property type="term" value="C:cytoplasm"/>
    <property type="evidence" value="ECO:0007669"/>
    <property type="project" value="TreeGrafter"/>
</dbReference>
<proteinExistence type="inferred from homology"/>
<dbReference type="eggNOG" id="KOG4244">
    <property type="taxonomic scope" value="Eukaryota"/>
</dbReference>
<dbReference type="GeneID" id="19901617"/>
<dbReference type="InterPro" id="IPR036249">
    <property type="entry name" value="Thioredoxin-like_sf"/>
</dbReference>
<dbReference type="Proteomes" id="UP000016924">
    <property type="component" value="Unassembled WGS sequence"/>
</dbReference>
<sequence>MTDSNTPSLEITLFRGWSDKGCYVWSPFVTKLELRLRLSNVSYQTAAGSMRAAPTGKIPYVEVREKDQPSLPTSAVGDSTLIAKYLTERGVIDDLNANLDASVKAQDLAMRALVEDRLYFFNMRERWIDNFYIQRDHVLTALSYPLRVVVGLMIHRTHCQTLHGQGTGRYSADEARRFREDIWTSLHGLLEESRKKALERCGGADDGSCFWCLGGDGPTECDTSVFGFVCSALIAKSSPESKEFVRNLPAVLDYATRIHGKYLPDYEKWD</sequence>
<dbReference type="Pfam" id="PF17172">
    <property type="entry name" value="GST_N_4"/>
    <property type="match status" value="1"/>
</dbReference>
<dbReference type="RefSeq" id="XP_007780388.1">
    <property type="nucleotide sequence ID" value="XM_007782198.1"/>
</dbReference>
<dbReference type="SFLD" id="SFLDS00019">
    <property type="entry name" value="Glutathione_Transferase_(cytos"/>
    <property type="match status" value="1"/>
</dbReference>
<dbReference type="OrthoDB" id="5809458at2759"/>
<dbReference type="PANTHER" id="PTHR12289">
    <property type="entry name" value="METAXIN RELATED"/>
    <property type="match status" value="1"/>
</dbReference>
<gene>
    <name evidence="3" type="ORF">W97_04306</name>
</gene>
<dbReference type="EMBL" id="JH767572">
    <property type="protein sequence ID" value="EON65071.1"/>
    <property type="molecule type" value="Genomic_DNA"/>
</dbReference>
<keyword evidence="4" id="KW-1185">Reference proteome</keyword>
<dbReference type="SFLD" id="SFLDG01200">
    <property type="entry name" value="SUF1.1"/>
    <property type="match status" value="1"/>
</dbReference>
<dbReference type="SUPFAM" id="SSF52833">
    <property type="entry name" value="Thioredoxin-like"/>
    <property type="match status" value="1"/>
</dbReference>
<comment type="similarity">
    <text evidence="1">Belongs to the FAX family.</text>
</comment>
<dbReference type="InterPro" id="IPR040079">
    <property type="entry name" value="Glutathione_S-Trfase"/>
</dbReference>
<organism evidence="3 4">
    <name type="scientific">Coniosporium apollinis (strain CBS 100218)</name>
    <name type="common">Rock-inhabiting black yeast</name>
    <dbReference type="NCBI Taxonomy" id="1168221"/>
    <lineage>
        <taxon>Eukaryota</taxon>
        <taxon>Fungi</taxon>
        <taxon>Dikarya</taxon>
        <taxon>Ascomycota</taxon>
        <taxon>Pezizomycotina</taxon>
        <taxon>Dothideomycetes</taxon>
        <taxon>Dothideomycetes incertae sedis</taxon>
        <taxon>Coniosporium</taxon>
    </lineage>
</organism>
<dbReference type="STRING" id="1168221.R7YTS9"/>
<dbReference type="SFLD" id="SFLDG01180">
    <property type="entry name" value="SUF1"/>
    <property type="match status" value="1"/>
</dbReference>